<dbReference type="RefSeq" id="WP_073098169.1">
    <property type="nucleotide sequence ID" value="NZ_QOVL01000004.1"/>
</dbReference>
<proteinExistence type="predicted"/>
<protein>
    <submittedName>
        <fullName evidence="1">L-rhamnose mutarotase</fullName>
    </submittedName>
</protein>
<dbReference type="PANTHER" id="PTHR43239:SF1">
    <property type="entry name" value="UPF0734 PROTEIN DDB_G0273871_DDB_G0273177"/>
    <property type="match status" value="1"/>
</dbReference>
<organism evidence="1 2">
    <name type="scientific">Leeuwenhoekiella marinoflava</name>
    <dbReference type="NCBI Taxonomy" id="988"/>
    <lineage>
        <taxon>Bacteria</taxon>
        <taxon>Pseudomonadati</taxon>
        <taxon>Bacteroidota</taxon>
        <taxon>Flavobacteriia</taxon>
        <taxon>Flavobacteriales</taxon>
        <taxon>Flavobacteriaceae</taxon>
        <taxon>Leeuwenhoekiella</taxon>
    </lineage>
</organism>
<dbReference type="AlphaFoldDB" id="A0A4Q0PNS4"/>
<reference evidence="1 2" key="1">
    <citation type="submission" date="2018-07" db="EMBL/GenBank/DDBJ databases">
        <title>Leeuwenhoekiella genomics.</title>
        <authorList>
            <person name="Tahon G."/>
            <person name="Willems A."/>
        </authorList>
    </citation>
    <scope>NUCLEOTIDE SEQUENCE [LARGE SCALE GENOMIC DNA]</scope>
    <source>
        <strain evidence="1 2">LMG 1345</strain>
    </source>
</reference>
<evidence type="ECO:0000313" key="1">
    <source>
        <dbReference type="EMBL" id="RXG32180.1"/>
    </source>
</evidence>
<dbReference type="InterPro" id="IPR011008">
    <property type="entry name" value="Dimeric_a/b-barrel"/>
</dbReference>
<evidence type="ECO:0000313" key="2">
    <source>
        <dbReference type="Proteomes" id="UP000290608"/>
    </source>
</evidence>
<dbReference type="Pfam" id="PF05336">
    <property type="entry name" value="rhaM"/>
    <property type="match status" value="1"/>
</dbReference>
<name>A0A4Q0PNS4_9FLAO</name>
<gene>
    <name evidence="1" type="ORF">DSL99_986</name>
</gene>
<dbReference type="Gene3D" id="3.30.70.100">
    <property type="match status" value="1"/>
</dbReference>
<dbReference type="EMBL" id="QOVL01000004">
    <property type="protein sequence ID" value="RXG32180.1"/>
    <property type="molecule type" value="Genomic_DNA"/>
</dbReference>
<dbReference type="STRING" id="1122159.SAMN02745246_01173"/>
<dbReference type="InterPro" id="IPR008000">
    <property type="entry name" value="Rham/fucose_mutarotase"/>
</dbReference>
<dbReference type="GO" id="GO:0016857">
    <property type="term" value="F:racemase and epimerase activity, acting on carbohydrates and derivatives"/>
    <property type="evidence" value="ECO:0007669"/>
    <property type="project" value="InterPro"/>
</dbReference>
<accession>A0A4Q0PNS4</accession>
<sequence>MKNSNRLCFACDLKDDPFLIAEYKKYHKAVWPEILKSIKDAGILNMEIYLCENRLFMIMEVADNFKLEQKKHMDLENPKVQEWEKLMWDYQQALPKTNKNEKWIPMECIFKLDS</sequence>
<comment type="caution">
    <text evidence="1">The sequence shown here is derived from an EMBL/GenBank/DDBJ whole genome shotgun (WGS) entry which is preliminary data.</text>
</comment>
<dbReference type="PANTHER" id="PTHR43239">
    <property type="entry name" value="UPF0734 PROTEIN DDB_G0273871/DDB_G0273177"/>
    <property type="match status" value="1"/>
</dbReference>
<dbReference type="SUPFAM" id="SSF54909">
    <property type="entry name" value="Dimeric alpha+beta barrel"/>
    <property type="match status" value="1"/>
</dbReference>
<dbReference type="Proteomes" id="UP000290608">
    <property type="component" value="Unassembled WGS sequence"/>
</dbReference>
<dbReference type="InterPro" id="IPR052996">
    <property type="entry name" value="Carb_Metab_Mutarotase"/>
</dbReference>